<keyword evidence="3" id="KW-1185">Reference proteome</keyword>
<feature type="region of interest" description="Disordered" evidence="1">
    <location>
        <begin position="1"/>
        <end position="43"/>
    </location>
</feature>
<reference evidence="2" key="1">
    <citation type="submission" date="2019-11" db="EMBL/GenBank/DDBJ databases">
        <title>Two new species of the genomoviruses identified in Citrus sp. in Tunisia.</title>
        <authorList>
            <person name="Chabi-Jesus C."/>
            <person name="Najar A."/>
            <person name="Fontenele R.S."/>
            <person name="Kumari S.G."/>
            <person name="Ramos-Gonzalez P.L."/>
            <person name="Freitas-Astua J."/>
            <person name="Kraberger S."/>
            <person name="Varsani A."/>
        </authorList>
    </citation>
    <scope>NUCLEOTIDE SEQUENCE</scope>
    <source>
        <strain evidence="2">CTGV/1b/TUN/2015</strain>
    </source>
</reference>
<gene>
    <name evidence="2" type="primary">CP</name>
</gene>
<dbReference type="Proteomes" id="UP000682818">
    <property type="component" value="Segment"/>
</dbReference>
<feature type="compositionally biased region" description="Basic residues" evidence="1">
    <location>
        <begin position="1"/>
        <end position="42"/>
    </location>
</feature>
<sequence>MAYARRYRRRPTTTRRARNARTARPRRSYASKKRTYRRRPMTSRKILNISSRKKRNNMLTVANTDPSGNLTPLAIKPLNINGTQTGFVLWNATAMNISRDAGLNTINDESARTAQLCYMRGLKESIRIQTSSGIPWFHRRIVFRTTNPLIASGQTFVDGSGTSNTNGMQRLQLNLTIATSSDAQATYSAVREELFRGMEGTDWNDTLTAKVDTTRVRVMYDRSRVMQSGNASGLVRLFKHWIPMNKNLMYEDDEAGESKASLYTSSEGLQGMGNCMVLDIYKPGAGSAVADQLRVETESTLYWHER</sequence>
<dbReference type="GeneID" id="80536682"/>
<dbReference type="EMBL" id="MN708482">
    <property type="protein sequence ID" value="QHT64462.1"/>
    <property type="molecule type" value="Genomic_DNA"/>
</dbReference>
<organism evidence="2 3">
    <name type="scientific">Citrus Tunisia genomovirus 1b</name>
    <dbReference type="NCBI Taxonomy" id="2705543"/>
    <lineage>
        <taxon>Viruses</taxon>
        <taxon>Monodnaviria</taxon>
        <taxon>Shotokuvirae</taxon>
        <taxon>Cressdnaviricota</taxon>
        <taxon>Repensiviricetes</taxon>
        <taxon>Geplafuvirales</taxon>
        <taxon>Genomoviridae</taxon>
        <taxon>Gemykolovirus</taxon>
        <taxon>Gemykolovirus citas1</taxon>
    </lineage>
</organism>
<dbReference type="KEGG" id="vg:80536682"/>
<dbReference type="RefSeq" id="YP_010798470.1">
    <property type="nucleotide sequence ID" value="NC_076469.1"/>
</dbReference>
<proteinExistence type="predicted"/>
<evidence type="ECO:0000313" key="3">
    <source>
        <dbReference type="Proteomes" id="UP000682818"/>
    </source>
</evidence>
<protein>
    <submittedName>
        <fullName evidence="2">Capsid protein</fullName>
    </submittedName>
</protein>
<name>A0A6C0G9N5_9VIRU</name>
<evidence type="ECO:0000313" key="2">
    <source>
        <dbReference type="EMBL" id="QHT64462.1"/>
    </source>
</evidence>
<accession>A0A6C0G9N5</accession>
<evidence type="ECO:0000256" key="1">
    <source>
        <dbReference type="SAM" id="MobiDB-lite"/>
    </source>
</evidence>